<dbReference type="RefSeq" id="WP_192624268.1">
    <property type="nucleotide sequence ID" value="NZ_JADBGG010000023.1"/>
</dbReference>
<dbReference type="Pfam" id="PF13649">
    <property type="entry name" value="Methyltransf_25"/>
    <property type="match status" value="1"/>
</dbReference>
<gene>
    <name evidence="2" type="ORF">H4684_002905</name>
</gene>
<sequence>MTPEPPGRRRSGPSSYQPGIAPDVWNALGLKAGDVFVDLGCGPGDYALDAAKRVGPHGAVLALDTWKRVLGELHADARRANLTTILPVRADIAASLPVAAQRVDACLLAMVLHMPGRTTHLGLMLDEVRRVLKPGGRLGILEHAGHVQLPEGHPARRLTPEWFTTAAESHGFSRLELMELDGSWLLLLAAATP</sequence>
<keyword evidence="2" id="KW-0830">Ubiquinone</keyword>
<evidence type="ECO:0000313" key="2">
    <source>
        <dbReference type="EMBL" id="MBE1426241.1"/>
    </source>
</evidence>
<name>A0ABR9H6B7_9BACT</name>
<organism evidence="2 3">
    <name type="scientific">Desulfomicrobium macestii</name>
    <dbReference type="NCBI Taxonomy" id="90731"/>
    <lineage>
        <taxon>Bacteria</taxon>
        <taxon>Pseudomonadati</taxon>
        <taxon>Thermodesulfobacteriota</taxon>
        <taxon>Desulfovibrionia</taxon>
        <taxon>Desulfovibrionales</taxon>
        <taxon>Desulfomicrobiaceae</taxon>
        <taxon>Desulfomicrobium</taxon>
    </lineage>
</organism>
<accession>A0ABR9H6B7</accession>
<keyword evidence="3" id="KW-1185">Reference proteome</keyword>
<evidence type="ECO:0000259" key="1">
    <source>
        <dbReference type="Pfam" id="PF13649"/>
    </source>
</evidence>
<dbReference type="InterPro" id="IPR029063">
    <property type="entry name" value="SAM-dependent_MTases_sf"/>
</dbReference>
<dbReference type="CDD" id="cd02440">
    <property type="entry name" value="AdoMet_MTases"/>
    <property type="match status" value="1"/>
</dbReference>
<comment type="caution">
    <text evidence="2">The sequence shown here is derived from an EMBL/GenBank/DDBJ whole genome shotgun (WGS) entry which is preliminary data.</text>
</comment>
<proteinExistence type="predicted"/>
<dbReference type="Gene3D" id="3.40.50.150">
    <property type="entry name" value="Vaccinia Virus protein VP39"/>
    <property type="match status" value="1"/>
</dbReference>
<protein>
    <submittedName>
        <fullName evidence="2">Ubiquinone/menaquinone biosynthesis C-methylase UbiE</fullName>
    </submittedName>
</protein>
<dbReference type="Proteomes" id="UP000639010">
    <property type="component" value="Unassembled WGS sequence"/>
</dbReference>
<evidence type="ECO:0000313" key="3">
    <source>
        <dbReference type="Proteomes" id="UP000639010"/>
    </source>
</evidence>
<feature type="domain" description="Methyltransferase" evidence="1">
    <location>
        <begin position="37"/>
        <end position="136"/>
    </location>
</feature>
<dbReference type="InterPro" id="IPR041698">
    <property type="entry name" value="Methyltransf_25"/>
</dbReference>
<dbReference type="EMBL" id="JADBGG010000023">
    <property type="protein sequence ID" value="MBE1426241.1"/>
    <property type="molecule type" value="Genomic_DNA"/>
</dbReference>
<dbReference type="SUPFAM" id="SSF53335">
    <property type="entry name" value="S-adenosyl-L-methionine-dependent methyltransferases"/>
    <property type="match status" value="1"/>
</dbReference>
<reference evidence="2 3" key="1">
    <citation type="submission" date="2020-10" db="EMBL/GenBank/DDBJ databases">
        <title>Genomic Encyclopedia of Type Strains, Phase IV (KMG-IV): sequencing the most valuable type-strain genomes for metagenomic binning, comparative biology and taxonomic classification.</title>
        <authorList>
            <person name="Goeker M."/>
        </authorList>
    </citation>
    <scope>NUCLEOTIDE SEQUENCE [LARGE SCALE GENOMIC DNA]</scope>
    <source>
        <strain evidence="2 3">DSM 4194</strain>
    </source>
</reference>